<keyword evidence="3" id="KW-0808">Transferase</keyword>
<feature type="domain" description="MGAT4 A/B/C C-terminal" evidence="5">
    <location>
        <begin position="302"/>
        <end position="426"/>
    </location>
</feature>
<evidence type="ECO:0000259" key="5">
    <source>
        <dbReference type="Pfam" id="PF23524"/>
    </source>
</evidence>
<evidence type="ECO:0000313" key="6">
    <source>
        <dbReference type="EMBL" id="EDV21512.1"/>
    </source>
</evidence>
<dbReference type="InterPro" id="IPR029044">
    <property type="entry name" value="Nucleotide-diphossugar_trans"/>
</dbReference>
<evidence type="ECO:0000259" key="4">
    <source>
        <dbReference type="Pfam" id="PF04666"/>
    </source>
</evidence>
<dbReference type="Pfam" id="PF23524">
    <property type="entry name" value="MGAT4A_C"/>
    <property type="match status" value="1"/>
</dbReference>
<dbReference type="InterPro" id="IPR057279">
    <property type="entry name" value="MGAT4"/>
</dbReference>
<comment type="pathway">
    <text evidence="1">Protein modification; protein glycosylation.</text>
</comment>
<evidence type="ECO:0000256" key="3">
    <source>
        <dbReference type="ARBA" id="ARBA00022679"/>
    </source>
</evidence>
<dbReference type="RefSeq" id="XP_002116112.1">
    <property type="nucleotide sequence ID" value="XM_002116076.1"/>
</dbReference>
<dbReference type="OMA" id="ICHPEKD"/>
<dbReference type="GO" id="GO:0005793">
    <property type="term" value="C:endoplasmic reticulum-Golgi intermediate compartment"/>
    <property type="evidence" value="ECO:0000318"/>
    <property type="project" value="GO_Central"/>
</dbReference>
<dbReference type="GO" id="GO:0006487">
    <property type="term" value="P:protein N-linked glycosylation"/>
    <property type="evidence" value="ECO:0000318"/>
    <property type="project" value="GO_Central"/>
</dbReference>
<accession>B3S751</accession>
<dbReference type="GO" id="GO:0005795">
    <property type="term" value="C:Golgi stack"/>
    <property type="evidence" value="ECO:0000318"/>
    <property type="project" value="GO_Central"/>
</dbReference>
<proteinExistence type="predicted"/>
<dbReference type="KEGG" id="tad:TRIADDRAFT_30432"/>
<dbReference type="PhylomeDB" id="B3S751"/>
<protein>
    <recommendedName>
        <fullName evidence="8">Alpha-1,3-mannosyl-glycoprotein 4-beta-N-acetylglucosaminyltransferase B</fullName>
    </recommendedName>
</protein>
<gene>
    <name evidence="6" type="ORF">TRIADDRAFT_30432</name>
</gene>
<dbReference type="PANTHER" id="PTHR12062">
    <property type="entry name" value="N-ACETYLGLUCOSAMINYLTRANSFERASE VI"/>
    <property type="match status" value="1"/>
</dbReference>
<dbReference type="SUPFAM" id="SSF53448">
    <property type="entry name" value="Nucleotide-diphospho-sugar transferases"/>
    <property type="match status" value="1"/>
</dbReference>
<evidence type="ECO:0008006" key="8">
    <source>
        <dbReference type="Google" id="ProtNLM"/>
    </source>
</evidence>
<dbReference type="Pfam" id="PF04666">
    <property type="entry name" value="MGAT4_cons"/>
    <property type="match status" value="1"/>
</dbReference>
<name>B3S751_TRIAD</name>
<dbReference type="PANTHER" id="PTHR12062:SF9">
    <property type="entry name" value="ALPHA-1,3-MANNOSYL-GLYCOPROTEIN 4-BETA-N-ACETYLGLUCOSAMINYLTRANSFERASE A, ISOFORM A"/>
    <property type="match status" value="1"/>
</dbReference>
<dbReference type="InParanoid" id="B3S751"/>
<dbReference type="InterPro" id="IPR056576">
    <property type="entry name" value="MGAT4_A/B/C_C"/>
</dbReference>
<dbReference type="AlphaFoldDB" id="B3S751"/>
<evidence type="ECO:0000256" key="1">
    <source>
        <dbReference type="ARBA" id="ARBA00004922"/>
    </source>
</evidence>
<reference evidence="6 7" key="1">
    <citation type="journal article" date="2008" name="Nature">
        <title>The Trichoplax genome and the nature of placozoans.</title>
        <authorList>
            <person name="Srivastava M."/>
            <person name="Begovic E."/>
            <person name="Chapman J."/>
            <person name="Putnam N.H."/>
            <person name="Hellsten U."/>
            <person name="Kawashima T."/>
            <person name="Kuo A."/>
            <person name="Mitros T."/>
            <person name="Salamov A."/>
            <person name="Carpenter M.L."/>
            <person name="Signorovitch A.Y."/>
            <person name="Moreno M.A."/>
            <person name="Kamm K."/>
            <person name="Grimwood J."/>
            <person name="Schmutz J."/>
            <person name="Shapiro H."/>
            <person name="Grigoriev I.V."/>
            <person name="Buss L.W."/>
            <person name="Schierwater B."/>
            <person name="Dellaporta S.L."/>
            <person name="Rokhsar D.S."/>
        </authorList>
    </citation>
    <scope>NUCLEOTIDE SEQUENCE [LARGE SCALE GENOMIC DNA]</scope>
    <source>
        <strain evidence="6 7">Grell-BS-1999</strain>
    </source>
</reference>
<dbReference type="GO" id="GO:0005783">
    <property type="term" value="C:endoplasmic reticulum"/>
    <property type="evidence" value="ECO:0000318"/>
    <property type="project" value="GO_Central"/>
</dbReference>
<feature type="domain" description="MGAT4 conserved region" evidence="4">
    <location>
        <begin position="9"/>
        <end position="284"/>
    </location>
</feature>
<evidence type="ECO:0000256" key="2">
    <source>
        <dbReference type="ARBA" id="ARBA00022676"/>
    </source>
</evidence>
<organism evidence="6 7">
    <name type="scientific">Trichoplax adhaerens</name>
    <name type="common">Trichoplax reptans</name>
    <dbReference type="NCBI Taxonomy" id="10228"/>
    <lineage>
        <taxon>Eukaryota</taxon>
        <taxon>Metazoa</taxon>
        <taxon>Placozoa</taxon>
        <taxon>Uniplacotomia</taxon>
        <taxon>Trichoplacea</taxon>
        <taxon>Trichoplacidae</taxon>
        <taxon>Trichoplax</taxon>
    </lineage>
</organism>
<evidence type="ECO:0000313" key="7">
    <source>
        <dbReference type="Proteomes" id="UP000009022"/>
    </source>
</evidence>
<keyword evidence="2" id="KW-0328">Glycosyltransferase</keyword>
<dbReference type="GeneID" id="6757233"/>
<dbReference type="STRING" id="10228.B3S751"/>
<keyword evidence="7" id="KW-1185">Reference proteome</keyword>
<dbReference type="InterPro" id="IPR006759">
    <property type="entry name" value="Glyco_transf_54"/>
</dbReference>
<sequence>MVFHSLLQLPSVLHILPQIAKRECREPVVHISSSHRRQASFILGVPTVKRKKESYIYQTIKSIISSTSPSDLDDTVIVIYIGERNNEDRKQLATELSTAFDSHIQTGLIDIIAPPACYYPDFDKIPANLGDKRAQFNWRSKQNLDFAYLMMYATSRGKYYVQLEDDIIAADNFITSMRNYIHMQNPEWFLIWFSQLGFIGKCFKTSDLPFFVNFLYLFYRFKPCDWLLDHAIYCMTGCSFNVRKQICHRERNALVKHYRPALFQHVGKYSSLTGKIQRLKEKNFVHSQKKNLFIPHQNNPTANMTTSIKASDKHTLEQAYNGLSYFWGIKPIKGDYMKFHFNPPVKLKTVTIDSGNYQHPSDLLTNAKASILKAGREDKIENYQTVSDFVHGSIQFQFIAHKITYAIAAFRIDILQDAKSWTLIKEIFFDVL</sequence>
<dbReference type="eggNOG" id="ENOG502QPQJ">
    <property type="taxonomic scope" value="Eukaryota"/>
</dbReference>
<dbReference type="EMBL" id="DS985253">
    <property type="protein sequence ID" value="EDV21512.1"/>
    <property type="molecule type" value="Genomic_DNA"/>
</dbReference>
<dbReference type="GO" id="GO:0008375">
    <property type="term" value="F:acetylglucosaminyltransferase activity"/>
    <property type="evidence" value="ECO:0000318"/>
    <property type="project" value="GO_Central"/>
</dbReference>
<dbReference type="Proteomes" id="UP000009022">
    <property type="component" value="Unassembled WGS sequence"/>
</dbReference>
<dbReference type="CTD" id="6757233"/>
<dbReference type="OrthoDB" id="2016523at2759"/>
<dbReference type="HOGENOM" id="CLU_027046_3_0_1"/>